<evidence type="ECO:0000313" key="3">
    <source>
        <dbReference type="Proteomes" id="UP000008810"/>
    </source>
</evidence>
<evidence type="ECO:0000313" key="1">
    <source>
        <dbReference type="EMBL" id="PNT77665.1"/>
    </source>
</evidence>
<organism evidence="1">
    <name type="scientific">Brachypodium distachyon</name>
    <name type="common">Purple false brome</name>
    <name type="synonym">Trachynia distachya</name>
    <dbReference type="NCBI Taxonomy" id="15368"/>
    <lineage>
        <taxon>Eukaryota</taxon>
        <taxon>Viridiplantae</taxon>
        <taxon>Streptophyta</taxon>
        <taxon>Embryophyta</taxon>
        <taxon>Tracheophyta</taxon>
        <taxon>Spermatophyta</taxon>
        <taxon>Magnoliopsida</taxon>
        <taxon>Liliopsida</taxon>
        <taxon>Poales</taxon>
        <taxon>Poaceae</taxon>
        <taxon>BOP clade</taxon>
        <taxon>Pooideae</taxon>
        <taxon>Stipodae</taxon>
        <taxon>Brachypodieae</taxon>
        <taxon>Brachypodium</taxon>
    </lineage>
</organism>
<reference evidence="2" key="3">
    <citation type="submission" date="2018-08" db="UniProtKB">
        <authorList>
            <consortium name="EnsemblPlants"/>
        </authorList>
    </citation>
    <scope>IDENTIFICATION</scope>
    <source>
        <strain evidence="2">cv. Bd21</strain>
    </source>
</reference>
<dbReference type="Proteomes" id="UP000008810">
    <property type="component" value="Chromosome 1"/>
</dbReference>
<accession>A0A2K2DTR5</accession>
<dbReference type="AlphaFoldDB" id="A0A2K2DTR5"/>
<gene>
    <name evidence="1" type="ORF">BRADI_1g66605v3</name>
</gene>
<name>A0A2K2DTR5_BRADI</name>
<protein>
    <submittedName>
        <fullName evidence="1 2">Uncharacterized protein</fullName>
    </submittedName>
</protein>
<dbReference type="EnsemblPlants" id="PNT77665">
    <property type="protein sequence ID" value="PNT77665"/>
    <property type="gene ID" value="BRADI_1g66605v3"/>
</dbReference>
<reference evidence="1 2" key="1">
    <citation type="journal article" date="2010" name="Nature">
        <title>Genome sequencing and analysis of the model grass Brachypodium distachyon.</title>
        <authorList>
            <consortium name="International Brachypodium Initiative"/>
        </authorList>
    </citation>
    <scope>NUCLEOTIDE SEQUENCE [LARGE SCALE GENOMIC DNA]</scope>
    <source>
        <strain evidence="1 2">Bd21</strain>
    </source>
</reference>
<dbReference type="EMBL" id="CM000880">
    <property type="protein sequence ID" value="PNT77665.1"/>
    <property type="molecule type" value="Genomic_DNA"/>
</dbReference>
<evidence type="ECO:0000313" key="2">
    <source>
        <dbReference type="EnsemblPlants" id="PNT77665"/>
    </source>
</evidence>
<proteinExistence type="predicted"/>
<keyword evidence="3" id="KW-1185">Reference proteome</keyword>
<reference evidence="1" key="2">
    <citation type="submission" date="2017-06" db="EMBL/GenBank/DDBJ databases">
        <title>WGS assembly of Brachypodium distachyon.</title>
        <authorList>
            <consortium name="The International Brachypodium Initiative"/>
            <person name="Lucas S."/>
            <person name="Harmon-Smith M."/>
            <person name="Lail K."/>
            <person name="Tice H."/>
            <person name="Grimwood J."/>
            <person name="Bruce D."/>
            <person name="Barry K."/>
            <person name="Shu S."/>
            <person name="Lindquist E."/>
            <person name="Wang M."/>
            <person name="Pitluck S."/>
            <person name="Vogel J.P."/>
            <person name="Garvin D.F."/>
            <person name="Mockler T.C."/>
            <person name="Schmutz J."/>
            <person name="Rokhsar D."/>
            <person name="Bevan M.W."/>
        </authorList>
    </citation>
    <scope>NUCLEOTIDE SEQUENCE</scope>
    <source>
        <strain evidence="1">Bd21</strain>
    </source>
</reference>
<dbReference type="InParanoid" id="A0A2K2DTR5"/>
<sequence>MRVRRPLPFSPFVNVRRDRSGAQLYADGDRGLLLRLESQSPDVTGDVCAGLHCMRAALRLVRGVPTK</sequence>
<dbReference type="Gramene" id="PNT77665">
    <property type="protein sequence ID" value="PNT77665"/>
    <property type="gene ID" value="BRADI_1g66605v3"/>
</dbReference>